<proteinExistence type="predicted"/>
<dbReference type="EMBL" id="JAATNW010000002">
    <property type="protein sequence ID" value="NMH59150.1"/>
    <property type="molecule type" value="Genomic_DNA"/>
</dbReference>
<dbReference type="Pfam" id="PF00144">
    <property type="entry name" value="Beta-lactamase"/>
    <property type="match status" value="1"/>
</dbReference>
<dbReference type="SUPFAM" id="SSF56601">
    <property type="entry name" value="beta-lactamase/transpeptidase-like"/>
    <property type="match status" value="1"/>
</dbReference>
<organism evidence="3 4">
    <name type="scientific">Alteromonas ponticola</name>
    <dbReference type="NCBI Taxonomy" id="2720613"/>
    <lineage>
        <taxon>Bacteria</taxon>
        <taxon>Pseudomonadati</taxon>
        <taxon>Pseudomonadota</taxon>
        <taxon>Gammaproteobacteria</taxon>
        <taxon>Alteromonadales</taxon>
        <taxon>Alteromonadaceae</taxon>
        <taxon>Alteromonas/Salinimonas group</taxon>
        <taxon>Alteromonas</taxon>
    </lineage>
</organism>
<keyword evidence="4" id="KW-1185">Reference proteome</keyword>
<gene>
    <name evidence="3" type="ORF">HCJ96_03825</name>
</gene>
<keyword evidence="1" id="KW-0802">TPR repeat</keyword>
<dbReference type="PROSITE" id="PS50005">
    <property type="entry name" value="TPR"/>
    <property type="match status" value="1"/>
</dbReference>
<name>A0ABX1QY42_9ALTE</name>
<feature type="domain" description="Beta-lactamase-related" evidence="2">
    <location>
        <begin position="1"/>
        <end position="99"/>
    </location>
</feature>
<reference evidence="3 4" key="1">
    <citation type="submission" date="2020-03" db="EMBL/GenBank/DDBJ databases">
        <title>Alteromonas ponticola sp. nov., isolated from seawater.</title>
        <authorList>
            <person name="Yoon J.-H."/>
            <person name="Kim Y.-O."/>
        </authorList>
    </citation>
    <scope>NUCLEOTIDE SEQUENCE [LARGE SCALE GENOMIC DNA]</scope>
    <source>
        <strain evidence="3 4">MYP5</strain>
    </source>
</reference>
<dbReference type="InterPro" id="IPR001466">
    <property type="entry name" value="Beta-lactam-related"/>
</dbReference>
<sequence length="269" mass="30041">MHTTASDYAKFLLAWLQPKDISQSSVDSAFTSYVILPGKNAQADVSDQLGWGLGWGLFKTDDKNVAWHWGDNGIFRAFVAIDLSHQTAIVYFANSQNGLAIAKKISHAAIGETTPIFDWLGYGQSDSEAWQHMRQGYLAESTGNYVAAIKHFENVIAVYPENQRLVKRIGWLETLQNAGQSQIILTATERLSMVGQYGVRNISLSGSQLIYQREKGTTYPITPITKSLFQVGDIYEFRLEAVKDEERNVVKLIGHYIDGNKDESLRSNG</sequence>
<feature type="repeat" description="TPR" evidence="1">
    <location>
        <begin position="129"/>
        <end position="162"/>
    </location>
</feature>
<dbReference type="InterPro" id="IPR019734">
    <property type="entry name" value="TPR_rpt"/>
</dbReference>
<evidence type="ECO:0000259" key="2">
    <source>
        <dbReference type="Pfam" id="PF00144"/>
    </source>
</evidence>
<comment type="caution">
    <text evidence="3">The sequence shown here is derived from an EMBL/GenBank/DDBJ whole genome shotgun (WGS) entry which is preliminary data.</text>
</comment>
<evidence type="ECO:0000313" key="3">
    <source>
        <dbReference type="EMBL" id="NMH59150.1"/>
    </source>
</evidence>
<accession>A0ABX1QY42</accession>
<protein>
    <submittedName>
        <fullName evidence="3">Beta-lactamase family protein</fullName>
    </submittedName>
</protein>
<evidence type="ECO:0000313" key="4">
    <source>
        <dbReference type="Proteomes" id="UP000709336"/>
    </source>
</evidence>
<evidence type="ECO:0000256" key="1">
    <source>
        <dbReference type="PROSITE-ProRule" id="PRU00339"/>
    </source>
</evidence>
<dbReference type="Gene3D" id="3.40.710.10">
    <property type="entry name" value="DD-peptidase/beta-lactamase superfamily"/>
    <property type="match status" value="1"/>
</dbReference>
<dbReference type="Proteomes" id="UP000709336">
    <property type="component" value="Unassembled WGS sequence"/>
</dbReference>
<dbReference type="InterPro" id="IPR012338">
    <property type="entry name" value="Beta-lactam/transpept-like"/>
</dbReference>